<feature type="transmembrane region" description="Helical" evidence="1">
    <location>
        <begin position="202"/>
        <end position="223"/>
    </location>
</feature>
<gene>
    <name evidence="2" type="ORF">SAMN05661003_12016</name>
</gene>
<keyword evidence="1" id="KW-1133">Transmembrane helix</keyword>
<dbReference type="STRING" id="57664.SAMN05661003_12016"/>
<reference evidence="3" key="1">
    <citation type="submission" date="2016-10" db="EMBL/GenBank/DDBJ databases">
        <authorList>
            <person name="Varghese N."/>
            <person name="Submissions S."/>
        </authorList>
    </citation>
    <scope>NUCLEOTIDE SEQUENCE [LARGE SCALE GENOMIC DNA]</scope>
    <source>
        <strain evidence="3">DSM 8987</strain>
    </source>
</reference>
<keyword evidence="1" id="KW-0472">Membrane</keyword>
<evidence type="ECO:0000256" key="1">
    <source>
        <dbReference type="SAM" id="Phobius"/>
    </source>
</evidence>
<dbReference type="InterPro" id="IPR011138">
    <property type="entry name" value="Cytochrome_b-558"/>
</dbReference>
<evidence type="ECO:0000313" key="2">
    <source>
        <dbReference type="EMBL" id="SDE62634.1"/>
    </source>
</evidence>
<dbReference type="CDD" id="cd03498">
    <property type="entry name" value="SQR_TypeB_2_TM"/>
    <property type="match status" value="1"/>
</dbReference>
<feature type="transmembrane region" description="Helical" evidence="1">
    <location>
        <begin position="157"/>
        <end position="174"/>
    </location>
</feature>
<dbReference type="GO" id="GO:0016020">
    <property type="term" value="C:membrane"/>
    <property type="evidence" value="ECO:0007669"/>
    <property type="project" value="InterPro"/>
</dbReference>
<organism evidence="2 3">
    <name type="scientific">Desulfuromonas thiophila</name>
    <dbReference type="NCBI Taxonomy" id="57664"/>
    <lineage>
        <taxon>Bacteria</taxon>
        <taxon>Pseudomonadati</taxon>
        <taxon>Thermodesulfobacteriota</taxon>
        <taxon>Desulfuromonadia</taxon>
        <taxon>Desulfuromonadales</taxon>
        <taxon>Desulfuromonadaceae</taxon>
        <taxon>Desulfuromonas</taxon>
    </lineage>
</organism>
<proteinExistence type="predicted"/>
<feature type="transmembrane region" description="Helical" evidence="1">
    <location>
        <begin position="57"/>
        <end position="79"/>
    </location>
</feature>
<keyword evidence="1" id="KW-0812">Transmembrane</keyword>
<dbReference type="RefSeq" id="WP_092080295.1">
    <property type="nucleotide sequence ID" value="NZ_CALFZY010000020.1"/>
</dbReference>
<accession>A0A1G7EG71</accession>
<evidence type="ECO:0000313" key="3">
    <source>
        <dbReference type="Proteomes" id="UP000243205"/>
    </source>
</evidence>
<protein>
    <submittedName>
        <fullName evidence="2">Succinate dehydrogenase subunit C</fullName>
    </submittedName>
</protein>
<sequence>MQMLQSSVGRKLVMAVTGFVLVSFVIVHLLGNSSVFVGANGLNAYAEHLHALGPLVWVFRLVMLAVFALHIAIGIQLTLENRAARPIDYNQKKNLRTSFGAETMIFTGLAILAFVVYHLFHFTMHVTNPEISASALPVDALGRADVFSMVVLSFQKFFISLVYVGAMVTVLLHLSHGIQSLFQTLGCLTANTLPVMEKIGRAAAIVIFVGFISIPVSILLGLIKV</sequence>
<dbReference type="NCBIfam" id="TIGR02046">
    <property type="entry name" value="sdhC_b558_fam"/>
    <property type="match status" value="1"/>
</dbReference>
<dbReference type="Gene3D" id="1.20.1300.10">
    <property type="entry name" value="Fumarate reductase/succinate dehydrogenase, transmembrane subunit"/>
    <property type="match status" value="1"/>
</dbReference>
<dbReference type="Proteomes" id="UP000243205">
    <property type="component" value="Unassembled WGS sequence"/>
</dbReference>
<dbReference type="AlphaFoldDB" id="A0A1G7EG71"/>
<feature type="transmembrane region" description="Helical" evidence="1">
    <location>
        <begin position="12"/>
        <end position="37"/>
    </location>
</feature>
<dbReference type="SUPFAM" id="SSF81343">
    <property type="entry name" value="Fumarate reductase respiratory complex transmembrane subunits"/>
    <property type="match status" value="1"/>
</dbReference>
<feature type="transmembrane region" description="Helical" evidence="1">
    <location>
        <begin position="99"/>
        <end position="120"/>
    </location>
</feature>
<dbReference type="OrthoDB" id="9802842at2"/>
<keyword evidence="3" id="KW-1185">Reference proteome</keyword>
<dbReference type="InterPro" id="IPR034804">
    <property type="entry name" value="SQR/QFR_C/D"/>
</dbReference>
<name>A0A1G7EG71_9BACT</name>
<dbReference type="EMBL" id="FNAQ01000020">
    <property type="protein sequence ID" value="SDE62634.1"/>
    <property type="molecule type" value="Genomic_DNA"/>
</dbReference>